<evidence type="ECO:0000313" key="1">
    <source>
        <dbReference type="EMBL" id="APT31382.1"/>
    </source>
</evidence>
<evidence type="ECO:0000313" key="2">
    <source>
        <dbReference type="EMBL" id="SFG64314.1"/>
    </source>
</evidence>
<dbReference type="EMBL" id="FOPK01000006">
    <property type="protein sequence ID" value="SFG64314.1"/>
    <property type="molecule type" value="Genomic_DNA"/>
</dbReference>
<reference evidence="1 3" key="1">
    <citation type="submission" date="2016-04" db="EMBL/GenBank/DDBJ databases">
        <title>Complete genome sequencing and analysis of CBMB27, Methylobacterium phyllosphaerae isolated from leaf tissues of rice (Oryza sativa L.).</title>
        <authorList>
            <person name="Lee Y."/>
            <person name="Hwangbo K."/>
            <person name="Chung H."/>
            <person name="Yoo J."/>
            <person name="Kim K.Y."/>
            <person name="Sa T.M."/>
            <person name="Um Y."/>
            <person name="Madhaiyan M."/>
        </authorList>
    </citation>
    <scope>NUCLEOTIDE SEQUENCE [LARGE SCALE GENOMIC DNA]</scope>
    <source>
        <strain evidence="1 3">CBMB27</strain>
    </source>
</reference>
<dbReference type="Proteomes" id="UP000199140">
    <property type="component" value="Unassembled WGS sequence"/>
</dbReference>
<sequence>MNIDESSNLIRVVIPPVDPNAPPVKRPPSSRTIARLREKAEVAARDAAAARSLRARVQSRLRPPAGRLFAVDAAALVIQGPAGGLGSSERIVRTLAPLAAGGRHPAAALVAAGGWQDEAALREALSGLGPKLAALGLRICRRKAGLRMAKVKGDRACPARQAPGIS</sequence>
<organism evidence="2 4">
    <name type="scientific">Methylobacterium phyllosphaerae</name>
    <dbReference type="NCBI Taxonomy" id="418223"/>
    <lineage>
        <taxon>Bacteria</taxon>
        <taxon>Pseudomonadati</taxon>
        <taxon>Pseudomonadota</taxon>
        <taxon>Alphaproteobacteria</taxon>
        <taxon>Hyphomicrobiales</taxon>
        <taxon>Methylobacteriaceae</taxon>
        <taxon>Methylobacterium</taxon>
    </lineage>
</organism>
<keyword evidence="3" id="KW-1185">Reference proteome</keyword>
<dbReference type="EMBL" id="CP015367">
    <property type="protein sequence ID" value="APT31382.1"/>
    <property type="molecule type" value="Genomic_DNA"/>
</dbReference>
<dbReference type="Proteomes" id="UP000185487">
    <property type="component" value="Chromosome"/>
</dbReference>
<protein>
    <submittedName>
        <fullName evidence="2">Uncharacterized protein</fullName>
    </submittedName>
</protein>
<reference evidence="2 4" key="2">
    <citation type="submission" date="2016-10" db="EMBL/GenBank/DDBJ databases">
        <authorList>
            <person name="Varghese N."/>
            <person name="Submissions S."/>
        </authorList>
    </citation>
    <scope>NUCLEOTIDE SEQUENCE [LARGE SCALE GENOMIC DNA]</scope>
    <source>
        <strain evidence="2 4">CBMB27</strain>
    </source>
</reference>
<evidence type="ECO:0000313" key="3">
    <source>
        <dbReference type="Proteomes" id="UP000185487"/>
    </source>
</evidence>
<gene>
    <name evidence="1" type="ORF">MCBMB27_02091</name>
    <name evidence="2" type="ORF">SAMN05192567_10640</name>
</gene>
<dbReference type="KEGG" id="mphy:MCBMB27_02091"/>
<proteinExistence type="predicted"/>
<dbReference type="AlphaFoldDB" id="A0AAE8HQ31"/>
<evidence type="ECO:0000313" key="4">
    <source>
        <dbReference type="Proteomes" id="UP000199140"/>
    </source>
</evidence>
<name>A0AAE8HQ31_9HYPH</name>
<accession>A0AAE8HQ31</accession>